<dbReference type="AlphaFoldDB" id="A0A2J6WQP6"/>
<dbReference type="RefSeq" id="WP_424605183.1">
    <property type="nucleotide sequence ID" value="NZ_JBNAVA010000002.1"/>
</dbReference>
<reference evidence="1 2" key="1">
    <citation type="submission" date="2018-01" db="EMBL/GenBank/DDBJ databases">
        <title>Metagenomic assembled genomes from two thermal pools in the Uzon Caldera, Kamchatka, Russia.</title>
        <authorList>
            <person name="Wilkins L."/>
            <person name="Ettinger C."/>
        </authorList>
    </citation>
    <scope>NUCLEOTIDE SEQUENCE [LARGE SCALE GENOMIC DNA]</scope>
    <source>
        <strain evidence="1">ZAV-05</strain>
    </source>
</reference>
<protein>
    <recommendedName>
        <fullName evidence="3">Lipoprotein</fullName>
    </recommendedName>
</protein>
<dbReference type="Proteomes" id="UP000242881">
    <property type="component" value="Unassembled WGS sequence"/>
</dbReference>
<accession>A0A2J6WQP6</accession>
<evidence type="ECO:0000313" key="1">
    <source>
        <dbReference type="EMBL" id="PMP72713.1"/>
    </source>
</evidence>
<proteinExistence type="predicted"/>
<sequence length="86" mass="9947">MKKLLIILFTPLILLSCTMEQKKKFKDFEAETIGLNREITLYSDNGQVIKRWEGRFNITRAGSSLYFIDNNGKSVIINGTYIVQEK</sequence>
<organism evidence="1 2">
    <name type="scientific">Calditerrivibrio nitroreducens</name>
    <dbReference type="NCBI Taxonomy" id="477976"/>
    <lineage>
        <taxon>Bacteria</taxon>
        <taxon>Pseudomonadati</taxon>
        <taxon>Deferribacterota</taxon>
        <taxon>Deferribacteres</taxon>
        <taxon>Deferribacterales</taxon>
        <taxon>Calditerrivibrionaceae</taxon>
    </lineage>
</organism>
<gene>
    <name evidence="1" type="ORF">C0187_01205</name>
</gene>
<dbReference type="PROSITE" id="PS51257">
    <property type="entry name" value="PROKAR_LIPOPROTEIN"/>
    <property type="match status" value="1"/>
</dbReference>
<dbReference type="EMBL" id="PNIN01000019">
    <property type="protein sequence ID" value="PMP72713.1"/>
    <property type="molecule type" value="Genomic_DNA"/>
</dbReference>
<comment type="caution">
    <text evidence="1">The sequence shown here is derived from an EMBL/GenBank/DDBJ whole genome shotgun (WGS) entry which is preliminary data.</text>
</comment>
<name>A0A2J6WQP6_9BACT</name>
<evidence type="ECO:0008006" key="3">
    <source>
        <dbReference type="Google" id="ProtNLM"/>
    </source>
</evidence>
<evidence type="ECO:0000313" key="2">
    <source>
        <dbReference type="Proteomes" id="UP000242881"/>
    </source>
</evidence>